<comment type="caution">
    <text evidence="8">The sequence shown here is derived from an EMBL/GenBank/DDBJ whole genome shotgun (WGS) entry which is preliminary data.</text>
</comment>
<dbReference type="InterPro" id="IPR020904">
    <property type="entry name" value="Sc_DH/Rdtase_CS"/>
</dbReference>
<sequence length="330" mass="35177">TLMPRTVLITGCSSGIGLAVAVRLAQDPQQRFQVIATMRDLRKKEKLEEAAGPALGKTLSIRRLDVCSDSSVAECMGSIPGGRVDVLGEQGGGWGATQGGRGGVSEPPPHRATVNNAGVGHVGPVESISVEEMKRIFETNFFGAVRMIKAVLPDMKRRQSGHIVVISSVMGLQGEVWWSPTAGRGSCSGGGLAELSPSLPTGIVFNDVYAASKFAVEGFCESLAVQLLQFNVFVSMVEPGPVNTDFELKLIEEVSRSEFPGTDPATVRYFKDVYLPASHEIFTTLGQSPTAVAEAIVNVIGARRPAFRTQTNRLYTPLVALKYADPSGDL</sequence>
<evidence type="ECO:0000256" key="2">
    <source>
        <dbReference type="ARBA" id="ARBA00023002"/>
    </source>
</evidence>
<dbReference type="PRINTS" id="PR00081">
    <property type="entry name" value="GDHRDH"/>
</dbReference>
<evidence type="ECO:0000313" key="8">
    <source>
        <dbReference type="EMBL" id="NXF51544.1"/>
    </source>
</evidence>
<evidence type="ECO:0000256" key="1">
    <source>
        <dbReference type="ARBA" id="ARBA00006484"/>
    </source>
</evidence>
<dbReference type="Proteomes" id="UP000569728">
    <property type="component" value="Unassembled WGS sequence"/>
</dbReference>
<dbReference type="GO" id="GO:0005829">
    <property type="term" value="C:cytosol"/>
    <property type="evidence" value="ECO:0007669"/>
    <property type="project" value="TreeGrafter"/>
</dbReference>
<dbReference type="PANTHER" id="PTHR43391">
    <property type="entry name" value="RETINOL DEHYDROGENASE-RELATED"/>
    <property type="match status" value="1"/>
</dbReference>
<dbReference type="PRINTS" id="PR00080">
    <property type="entry name" value="SDRFAMILY"/>
</dbReference>
<evidence type="ECO:0000256" key="3">
    <source>
        <dbReference type="ARBA" id="ARBA00023098"/>
    </source>
</evidence>
<gene>
    <name evidence="8" type="primary">Rdh8_0</name>
    <name evidence="8" type="ORF">OCEOCE_R03410</name>
</gene>
<dbReference type="SUPFAM" id="SSF51735">
    <property type="entry name" value="NAD(P)-binding Rossmann-fold domains"/>
    <property type="match status" value="1"/>
</dbReference>
<evidence type="ECO:0000256" key="4">
    <source>
        <dbReference type="PIRNR" id="PIRNR000095"/>
    </source>
</evidence>
<accession>A0A7K8UCD3</accession>
<dbReference type="OrthoDB" id="47007at2759"/>
<feature type="binding site" evidence="6">
    <location>
        <position position="168"/>
    </location>
    <ligand>
        <name>substrate</name>
    </ligand>
</feature>
<dbReference type="PIRSF" id="PIRSF000095">
    <property type="entry name" value="17beta-HSD"/>
    <property type="match status" value="1"/>
</dbReference>
<keyword evidence="9" id="KW-1185">Reference proteome</keyword>
<feature type="non-terminal residue" evidence="8">
    <location>
        <position position="1"/>
    </location>
</feature>
<dbReference type="PANTHER" id="PTHR43391:SF8">
    <property type="entry name" value="RETINOL DEHYDROGENASE 8"/>
    <property type="match status" value="1"/>
</dbReference>
<evidence type="ECO:0000256" key="5">
    <source>
        <dbReference type="PIRSR" id="PIRSR000095-1"/>
    </source>
</evidence>
<organism evidence="8 9">
    <name type="scientific">Oceanites oceanicus</name>
    <name type="common">Wilson's storm petrel</name>
    <name type="synonym">Procellaria oceanica</name>
    <dbReference type="NCBI Taxonomy" id="79653"/>
    <lineage>
        <taxon>Eukaryota</taxon>
        <taxon>Metazoa</taxon>
        <taxon>Chordata</taxon>
        <taxon>Craniata</taxon>
        <taxon>Vertebrata</taxon>
        <taxon>Euteleostomi</taxon>
        <taxon>Archelosauria</taxon>
        <taxon>Archosauria</taxon>
        <taxon>Dinosauria</taxon>
        <taxon>Saurischia</taxon>
        <taxon>Theropoda</taxon>
        <taxon>Coelurosauria</taxon>
        <taxon>Aves</taxon>
        <taxon>Neognathae</taxon>
        <taxon>Neoaves</taxon>
        <taxon>Aequornithes</taxon>
        <taxon>Procellariiformes</taxon>
        <taxon>Hydrobatidae</taxon>
        <taxon>Oceanites</taxon>
    </lineage>
</organism>
<proteinExistence type="inferred from homology"/>
<dbReference type="PROSITE" id="PS00061">
    <property type="entry name" value="ADH_SHORT"/>
    <property type="match status" value="1"/>
</dbReference>
<feature type="active site" description="Proton acceptor" evidence="5">
    <location>
        <position position="209"/>
    </location>
</feature>
<feature type="binding site" evidence="6">
    <location>
        <begin position="11"/>
        <end position="39"/>
    </location>
    <ligand>
        <name>NADP(+)</name>
        <dbReference type="ChEBI" id="CHEBI:58349"/>
    </ligand>
</feature>
<dbReference type="GO" id="GO:0042572">
    <property type="term" value="P:retinol metabolic process"/>
    <property type="evidence" value="ECO:0007669"/>
    <property type="project" value="TreeGrafter"/>
</dbReference>
<evidence type="ECO:0000313" key="9">
    <source>
        <dbReference type="Proteomes" id="UP000569728"/>
    </source>
</evidence>
<feature type="non-terminal residue" evidence="8">
    <location>
        <position position="330"/>
    </location>
</feature>
<feature type="binding site" evidence="6">
    <location>
        <position position="65"/>
    </location>
    <ligand>
        <name>NADP(+)</name>
        <dbReference type="ChEBI" id="CHEBI:58349"/>
    </ligand>
</feature>
<protein>
    <submittedName>
        <fullName evidence="8">RDH8 dehydrogenase</fullName>
    </submittedName>
</protein>
<dbReference type="InterPro" id="IPR011348">
    <property type="entry name" value="17beta_DH"/>
</dbReference>
<feature type="binding site" evidence="6">
    <location>
        <position position="213"/>
    </location>
    <ligand>
        <name>NADP(+)</name>
        <dbReference type="ChEBI" id="CHEBI:58349"/>
    </ligand>
</feature>
<dbReference type="EMBL" id="VWZA01001591">
    <property type="protein sequence ID" value="NXF51544.1"/>
    <property type="molecule type" value="Genomic_DNA"/>
</dbReference>
<evidence type="ECO:0000256" key="7">
    <source>
        <dbReference type="RuleBase" id="RU000363"/>
    </source>
</evidence>
<dbReference type="GO" id="GO:0004303">
    <property type="term" value="F:estradiol 17-beta-dehydrogenase [NAD(P)+] activity"/>
    <property type="evidence" value="ECO:0007669"/>
    <property type="project" value="InterPro"/>
</dbReference>
<dbReference type="Gene3D" id="3.40.50.720">
    <property type="entry name" value="NAD(P)-binding Rossmann-like Domain"/>
    <property type="match status" value="1"/>
</dbReference>
<dbReference type="AlphaFoldDB" id="A0A7K8UCD3"/>
<dbReference type="GO" id="GO:0006703">
    <property type="term" value="P:estrogen biosynthetic process"/>
    <property type="evidence" value="ECO:0007669"/>
    <property type="project" value="InterPro"/>
</dbReference>
<keyword evidence="2" id="KW-0560">Oxidoreductase</keyword>
<dbReference type="InterPro" id="IPR036291">
    <property type="entry name" value="NAD(P)-bd_dom_sf"/>
</dbReference>
<dbReference type="Pfam" id="PF00106">
    <property type="entry name" value="adh_short"/>
    <property type="match status" value="3"/>
</dbReference>
<comment type="similarity">
    <text evidence="1 4 7">Belongs to the short-chain dehydrogenases/reductases (SDR) family.</text>
</comment>
<keyword evidence="3" id="KW-0443">Lipid metabolism</keyword>
<reference evidence="8 9" key="1">
    <citation type="submission" date="2019-09" db="EMBL/GenBank/DDBJ databases">
        <title>Bird 10,000 Genomes (B10K) Project - Family phase.</title>
        <authorList>
            <person name="Zhang G."/>
        </authorList>
    </citation>
    <scope>NUCLEOTIDE SEQUENCE [LARGE SCALE GENOMIC DNA]</scope>
    <source>
        <strain evidence="8">B10K-CU-031-11</strain>
        <tissue evidence="8">Muscle</tissue>
    </source>
</reference>
<dbReference type="InterPro" id="IPR002347">
    <property type="entry name" value="SDR_fam"/>
</dbReference>
<dbReference type="GO" id="GO:0004745">
    <property type="term" value="F:all-trans-retinol dehydrogenase (NAD+) activity"/>
    <property type="evidence" value="ECO:0007669"/>
    <property type="project" value="TreeGrafter"/>
</dbReference>
<name>A0A7K8UCD3_OCEOC</name>
<evidence type="ECO:0000256" key="6">
    <source>
        <dbReference type="PIRSR" id="PIRSR000095-2"/>
    </source>
</evidence>